<dbReference type="Proteomes" id="UP001341840">
    <property type="component" value="Unassembled WGS sequence"/>
</dbReference>
<dbReference type="EMBL" id="JASCZI010000372">
    <property type="protein sequence ID" value="MED6111389.1"/>
    <property type="molecule type" value="Genomic_DNA"/>
</dbReference>
<reference evidence="2 3" key="1">
    <citation type="journal article" date="2023" name="Plants (Basel)">
        <title>Bridging the Gap: Combining Genomics and Transcriptomics Approaches to Understand Stylosanthes scabra, an Orphan Legume from the Brazilian Caatinga.</title>
        <authorList>
            <person name="Ferreira-Neto J.R.C."/>
            <person name="da Silva M.D."/>
            <person name="Binneck E."/>
            <person name="de Melo N.F."/>
            <person name="da Silva R.H."/>
            <person name="de Melo A.L.T.M."/>
            <person name="Pandolfi V."/>
            <person name="Bustamante F.O."/>
            <person name="Brasileiro-Vidal A.C."/>
            <person name="Benko-Iseppon A.M."/>
        </authorList>
    </citation>
    <scope>NUCLEOTIDE SEQUENCE [LARGE SCALE GENOMIC DNA]</scope>
    <source>
        <tissue evidence="2">Leaves</tissue>
    </source>
</reference>
<evidence type="ECO:0000313" key="2">
    <source>
        <dbReference type="EMBL" id="MED6111389.1"/>
    </source>
</evidence>
<dbReference type="InterPro" id="IPR009291">
    <property type="entry name" value="Vps62"/>
</dbReference>
<gene>
    <name evidence="2" type="ORF">PIB30_051915</name>
</gene>
<sequence>MLGSYRQPINKPLLGFVLVAKDDSSSKGALKKPTDYTLKKTTFRRNWGRPKARVSGRVGSDVHDVTEASNGLRSSDGGEAVSGEKQR</sequence>
<keyword evidence="3" id="KW-1185">Reference proteome</keyword>
<dbReference type="Pfam" id="PF06101">
    <property type="entry name" value="Vps62"/>
    <property type="match status" value="1"/>
</dbReference>
<name>A0ABU6QHP5_9FABA</name>
<feature type="region of interest" description="Disordered" evidence="1">
    <location>
        <begin position="47"/>
        <end position="87"/>
    </location>
</feature>
<accession>A0ABU6QHP5</accession>
<evidence type="ECO:0000256" key="1">
    <source>
        <dbReference type="SAM" id="MobiDB-lite"/>
    </source>
</evidence>
<organism evidence="2 3">
    <name type="scientific">Stylosanthes scabra</name>
    <dbReference type="NCBI Taxonomy" id="79078"/>
    <lineage>
        <taxon>Eukaryota</taxon>
        <taxon>Viridiplantae</taxon>
        <taxon>Streptophyta</taxon>
        <taxon>Embryophyta</taxon>
        <taxon>Tracheophyta</taxon>
        <taxon>Spermatophyta</taxon>
        <taxon>Magnoliopsida</taxon>
        <taxon>eudicotyledons</taxon>
        <taxon>Gunneridae</taxon>
        <taxon>Pentapetalae</taxon>
        <taxon>rosids</taxon>
        <taxon>fabids</taxon>
        <taxon>Fabales</taxon>
        <taxon>Fabaceae</taxon>
        <taxon>Papilionoideae</taxon>
        <taxon>50 kb inversion clade</taxon>
        <taxon>dalbergioids sensu lato</taxon>
        <taxon>Dalbergieae</taxon>
        <taxon>Pterocarpus clade</taxon>
        <taxon>Stylosanthes</taxon>
    </lineage>
</organism>
<evidence type="ECO:0000313" key="3">
    <source>
        <dbReference type="Proteomes" id="UP001341840"/>
    </source>
</evidence>
<proteinExistence type="predicted"/>
<protein>
    <submittedName>
        <fullName evidence="2">Uncharacterized protein</fullName>
    </submittedName>
</protein>
<comment type="caution">
    <text evidence="2">The sequence shown here is derived from an EMBL/GenBank/DDBJ whole genome shotgun (WGS) entry which is preliminary data.</text>
</comment>